<proteinExistence type="inferred from homology"/>
<reference evidence="6" key="1">
    <citation type="submission" date="2018-06" db="EMBL/GenBank/DDBJ databases">
        <authorList>
            <person name="Zhirakovskaya E."/>
        </authorList>
    </citation>
    <scope>NUCLEOTIDE SEQUENCE</scope>
</reference>
<dbReference type="AlphaFoldDB" id="A0A3B0VHJ3"/>
<dbReference type="PANTHER" id="PTHR43335:SF4">
    <property type="entry name" value="ABC TRANSPORTER, ATP-BINDING PROTEIN"/>
    <property type="match status" value="1"/>
</dbReference>
<dbReference type="SMART" id="SM00382">
    <property type="entry name" value="AAA"/>
    <property type="match status" value="1"/>
</dbReference>
<dbReference type="CDD" id="cd03230">
    <property type="entry name" value="ABC_DR_subfamily_A"/>
    <property type="match status" value="1"/>
</dbReference>
<accession>A0A3B0VHJ3</accession>
<dbReference type="PANTHER" id="PTHR43335">
    <property type="entry name" value="ABC TRANSPORTER, ATP-BINDING PROTEIN"/>
    <property type="match status" value="1"/>
</dbReference>
<gene>
    <name evidence="6" type="ORF">MNBD_CHLOROFLEXI01-1025</name>
</gene>
<sequence length="303" mass="33889">MTNLAIDAVGLRKQFGDKTAVSNLTLQVKRGEIFGFLGPNGAGKTTSIKMLLRLTAPTAGSATLLGQPLGDRRTRAKIGFLPEHFRFHEWLKASEFLDLHGRLYQMPAPLRRQTIPELLHLVGLQDRAETPLRAFSKGMLQRIGLAQALLNEPDLIFLDEPTSGLDPLGRRLVRDVINQLRQRGTAVFLNSHLLSEVEQTCDRVTFIRQGEILETVMLNEQATAVPVRLRVGQPTPDLLAELIRFGEDVTFDEANGRIHLTLPDEANIPKLAAWLMQQGHTLYELTPQPITLEERFLQIVGED</sequence>
<dbReference type="InterPro" id="IPR027417">
    <property type="entry name" value="P-loop_NTPase"/>
</dbReference>
<dbReference type="Pfam" id="PF00005">
    <property type="entry name" value="ABC_tran"/>
    <property type="match status" value="1"/>
</dbReference>
<dbReference type="InterPro" id="IPR003439">
    <property type="entry name" value="ABC_transporter-like_ATP-bd"/>
</dbReference>
<dbReference type="Gene3D" id="3.40.50.300">
    <property type="entry name" value="P-loop containing nucleotide triphosphate hydrolases"/>
    <property type="match status" value="1"/>
</dbReference>
<feature type="domain" description="ABC transporter" evidence="5">
    <location>
        <begin position="6"/>
        <end position="234"/>
    </location>
</feature>
<evidence type="ECO:0000259" key="5">
    <source>
        <dbReference type="PROSITE" id="PS50893"/>
    </source>
</evidence>
<keyword evidence="2" id="KW-0813">Transport</keyword>
<evidence type="ECO:0000256" key="3">
    <source>
        <dbReference type="ARBA" id="ARBA00022741"/>
    </source>
</evidence>
<dbReference type="GO" id="GO:0016887">
    <property type="term" value="F:ATP hydrolysis activity"/>
    <property type="evidence" value="ECO:0007669"/>
    <property type="project" value="InterPro"/>
</dbReference>
<comment type="similarity">
    <text evidence="1">Belongs to the ABC transporter superfamily.</text>
</comment>
<dbReference type="InterPro" id="IPR017871">
    <property type="entry name" value="ABC_transporter-like_CS"/>
</dbReference>
<dbReference type="EMBL" id="UOEU01000764">
    <property type="protein sequence ID" value="VAW39763.1"/>
    <property type="molecule type" value="Genomic_DNA"/>
</dbReference>
<evidence type="ECO:0000313" key="6">
    <source>
        <dbReference type="EMBL" id="VAW39763.1"/>
    </source>
</evidence>
<organism evidence="6">
    <name type="scientific">hydrothermal vent metagenome</name>
    <dbReference type="NCBI Taxonomy" id="652676"/>
    <lineage>
        <taxon>unclassified sequences</taxon>
        <taxon>metagenomes</taxon>
        <taxon>ecological metagenomes</taxon>
    </lineage>
</organism>
<evidence type="ECO:0000256" key="1">
    <source>
        <dbReference type="ARBA" id="ARBA00005417"/>
    </source>
</evidence>
<dbReference type="SUPFAM" id="SSF52540">
    <property type="entry name" value="P-loop containing nucleoside triphosphate hydrolases"/>
    <property type="match status" value="1"/>
</dbReference>
<dbReference type="PROSITE" id="PS50893">
    <property type="entry name" value="ABC_TRANSPORTER_2"/>
    <property type="match status" value="1"/>
</dbReference>
<evidence type="ECO:0000256" key="2">
    <source>
        <dbReference type="ARBA" id="ARBA00022448"/>
    </source>
</evidence>
<keyword evidence="3" id="KW-0547">Nucleotide-binding</keyword>
<name>A0A3B0VHJ3_9ZZZZ</name>
<keyword evidence="4 6" id="KW-0067">ATP-binding</keyword>
<dbReference type="GO" id="GO:0005524">
    <property type="term" value="F:ATP binding"/>
    <property type="evidence" value="ECO:0007669"/>
    <property type="project" value="UniProtKB-KW"/>
</dbReference>
<dbReference type="PROSITE" id="PS00211">
    <property type="entry name" value="ABC_TRANSPORTER_1"/>
    <property type="match status" value="1"/>
</dbReference>
<protein>
    <submittedName>
        <fullName evidence="6">Efflux ABC transporter, ATP-binding protein</fullName>
    </submittedName>
</protein>
<evidence type="ECO:0000256" key="4">
    <source>
        <dbReference type="ARBA" id="ARBA00022840"/>
    </source>
</evidence>
<dbReference type="InterPro" id="IPR003593">
    <property type="entry name" value="AAA+_ATPase"/>
</dbReference>